<proteinExistence type="predicted"/>
<dbReference type="AlphaFoldDB" id="A0A8F9XFF0"/>
<sequence length="131" mass="14495">MKKLLLILMLAFAVSARADDAVGAFRSGLQAFQANGPDALLRAWYSSDTDTKLGELRARLVAVSSRLGPVIETEVFAPSTLGKRLTRLYGVIYFQRRPLWIRADYYVGEGTGGFVALEFSLKPDDILPVER</sequence>
<accession>A0A8F9XFF0</accession>
<feature type="chain" id="PRO_5034888554" description="DUF3887 domain-containing protein" evidence="1">
    <location>
        <begin position="19"/>
        <end position="131"/>
    </location>
</feature>
<dbReference type="EMBL" id="CP080507">
    <property type="protein sequence ID" value="QYM78022.1"/>
    <property type="molecule type" value="Genomic_DNA"/>
</dbReference>
<name>A0A8F9XFF0_9BACT</name>
<evidence type="ECO:0000313" key="3">
    <source>
        <dbReference type="Proteomes" id="UP000825051"/>
    </source>
</evidence>
<feature type="signal peptide" evidence="1">
    <location>
        <begin position="1"/>
        <end position="18"/>
    </location>
</feature>
<evidence type="ECO:0008006" key="4">
    <source>
        <dbReference type="Google" id="ProtNLM"/>
    </source>
</evidence>
<gene>
    <name evidence="2" type="ORF">K0B96_11955</name>
</gene>
<dbReference type="Proteomes" id="UP000825051">
    <property type="component" value="Chromosome"/>
</dbReference>
<dbReference type="RefSeq" id="WP_220161126.1">
    <property type="nucleotide sequence ID" value="NZ_CP080507.1"/>
</dbReference>
<dbReference type="KEGG" id="ole:K0B96_11955"/>
<reference evidence="2" key="1">
    <citation type="submission" date="2021-08" db="EMBL/GenBank/DDBJ databases">
        <title>Genome of a novel bacterium of the phylum Verrucomicrobia, Oleiharenicola sp. KSB-15.</title>
        <authorList>
            <person name="Chung J.-H."/>
            <person name="Ahn J.-H."/>
            <person name="Yoon Y."/>
            <person name="Kim D.-Y."/>
            <person name="An S.-H."/>
            <person name="Park I."/>
            <person name="Yeon J."/>
        </authorList>
    </citation>
    <scope>NUCLEOTIDE SEQUENCE</scope>
    <source>
        <strain evidence="2">KSB-15</strain>
    </source>
</reference>
<keyword evidence="1" id="KW-0732">Signal</keyword>
<evidence type="ECO:0000256" key="1">
    <source>
        <dbReference type="SAM" id="SignalP"/>
    </source>
</evidence>
<protein>
    <recommendedName>
        <fullName evidence="4">DUF3887 domain-containing protein</fullName>
    </recommendedName>
</protein>
<evidence type="ECO:0000313" key="2">
    <source>
        <dbReference type="EMBL" id="QYM78022.1"/>
    </source>
</evidence>
<keyword evidence="3" id="KW-1185">Reference proteome</keyword>
<organism evidence="2 3">
    <name type="scientific">Horticoccus luteus</name>
    <dbReference type="NCBI Taxonomy" id="2862869"/>
    <lineage>
        <taxon>Bacteria</taxon>
        <taxon>Pseudomonadati</taxon>
        <taxon>Verrucomicrobiota</taxon>
        <taxon>Opitutia</taxon>
        <taxon>Opitutales</taxon>
        <taxon>Opitutaceae</taxon>
        <taxon>Horticoccus</taxon>
    </lineage>
</organism>